<dbReference type="EC" id="2.7.1.15" evidence="9"/>
<reference evidence="11 12" key="1">
    <citation type="submission" date="2018-05" db="EMBL/GenBank/DDBJ databases">
        <title>Reference genomes for bee gut microbiota database.</title>
        <authorList>
            <person name="Ellegaard K.M."/>
        </authorList>
    </citation>
    <scope>NUCLEOTIDE SEQUENCE [LARGE SCALE GENOMIC DNA]</scope>
    <source>
        <strain evidence="11 12">ESL0284</strain>
    </source>
</reference>
<keyword evidence="12" id="KW-1185">Reference proteome</keyword>
<feature type="binding site" evidence="9">
    <location>
        <position position="241"/>
    </location>
    <ligand>
        <name>K(+)</name>
        <dbReference type="ChEBI" id="CHEBI:29103"/>
    </ligand>
</feature>
<comment type="caution">
    <text evidence="11">The sequence shown here is derived from an EMBL/GenBank/DDBJ whole genome shotgun (WGS) entry which is preliminary data.</text>
</comment>
<evidence type="ECO:0000256" key="6">
    <source>
        <dbReference type="ARBA" id="ARBA00022842"/>
    </source>
</evidence>
<feature type="binding site" evidence="9">
    <location>
        <position position="183"/>
    </location>
    <ligand>
        <name>ATP</name>
        <dbReference type="ChEBI" id="CHEBI:30616"/>
    </ligand>
</feature>
<keyword evidence="3 9" id="KW-0547">Nucleotide-binding</keyword>
<keyword evidence="4 9" id="KW-0418">Kinase</keyword>
<feature type="binding site" evidence="9">
    <location>
        <position position="139"/>
    </location>
    <ligand>
        <name>substrate</name>
    </ligand>
</feature>
<evidence type="ECO:0000256" key="4">
    <source>
        <dbReference type="ARBA" id="ARBA00022777"/>
    </source>
</evidence>
<dbReference type="Proteomes" id="UP000247565">
    <property type="component" value="Unassembled WGS sequence"/>
</dbReference>
<comment type="pathway">
    <text evidence="9">Carbohydrate metabolism; D-ribose degradation; D-ribose 5-phosphate from beta-D-ribopyranose: step 2/2.</text>
</comment>
<dbReference type="GO" id="GO:0005829">
    <property type="term" value="C:cytosol"/>
    <property type="evidence" value="ECO:0007669"/>
    <property type="project" value="TreeGrafter"/>
</dbReference>
<keyword evidence="6 9" id="KW-0460">Magnesium</keyword>
<comment type="caution">
    <text evidence="9">Lacks conserved residue(s) required for the propagation of feature annotation.</text>
</comment>
<keyword evidence="1 9" id="KW-0808">Transferase</keyword>
<dbReference type="Pfam" id="PF00294">
    <property type="entry name" value="PfkB"/>
    <property type="match status" value="1"/>
</dbReference>
<evidence type="ECO:0000256" key="9">
    <source>
        <dbReference type="HAMAP-Rule" id="MF_01987"/>
    </source>
</evidence>
<dbReference type="RefSeq" id="WP_110439598.1">
    <property type="nucleotide sequence ID" value="NZ_CP046393.1"/>
</dbReference>
<feature type="binding site" evidence="9">
    <location>
        <begin position="11"/>
        <end position="13"/>
    </location>
    <ligand>
        <name>substrate</name>
    </ligand>
</feature>
<feature type="binding site" evidence="9">
    <location>
        <position position="273"/>
    </location>
    <ligand>
        <name>K(+)</name>
        <dbReference type="ChEBI" id="CHEBI:29103"/>
    </ligand>
</feature>
<comment type="function">
    <text evidence="9">Catalyzes the phosphorylation of ribose at O-5 in a reaction requiring ATP and magnesium. The resulting D-ribose-5-phosphate can then be used either for sythesis of nucleotides, histidine, and tryptophan, or as a component of the pentose phosphate pathway.</text>
</comment>
<gene>
    <name evidence="9" type="primary">rbsK</name>
    <name evidence="11" type="ORF">DK869_08545</name>
</gene>
<dbReference type="InterPro" id="IPR011611">
    <property type="entry name" value="PfkB_dom"/>
</dbReference>
<feature type="binding site" evidence="9">
    <location>
        <begin position="39"/>
        <end position="43"/>
    </location>
    <ligand>
        <name>substrate</name>
    </ligand>
</feature>
<dbReference type="PRINTS" id="PR00990">
    <property type="entry name" value="RIBOKINASE"/>
</dbReference>
<feature type="domain" description="Carbohydrate kinase PfkB" evidence="10">
    <location>
        <begin position="1"/>
        <end position="285"/>
    </location>
</feature>
<dbReference type="InterPro" id="IPR029056">
    <property type="entry name" value="Ribokinase-like"/>
</dbReference>
<keyword evidence="9" id="KW-0963">Cytoplasm</keyword>
<comment type="catalytic activity">
    <reaction evidence="9">
        <text>D-ribose + ATP = D-ribose 5-phosphate + ADP + H(+)</text>
        <dbReference type="Rhea" id="RHEA:13697"/>
        <dbReference type="ChEBI" id="CHEBI:15378"/>
        <dbReference type="ChEBI" id="CHEBI:30616"/>
        <dbReference type="ChEBI" id="CHEBI:47013"/>
        <dbReference type="ChEBI" id="CHEBI:78346"/>
        <dbReference type="ChEBI" id="CHEBI:456216"/>
        <dbReference type="EC" id="2.7.1.15"/>
    </reaction>
</comment>
<evidence type="ECO:0000313" key="11">
    <source>
        <dbReference type="EMBL" id="PXY98792.1"/>
    </source>
</evidence>
<proteinExistence type="inferred from homology"/>
<dbReference type="SUPFAM" id="SSF53613">
    <property type="entry name" value="Ribokinase-like"/>
    <property type="match status" value="1"/>
</dbReference>
<comment type="activity regulation">
    <text evidence="9">Activated by a monovalent cation that binds near, but not in, the active site. The most likely occupant of the site in vivo is potassium. Ion binding induces a conformational change that may alter substrate affinity.</text>
</comment>
<protein>
    <recommendedName>
        <fullName evidence="9">Ribokinase</fullName>
        <shortName evidence="9">RK</shortName>
        <ecNumber evidence="9">2.7.1.15</ecNumber>
    </recommendedName>
</protein>
<feature type="active site" description="Proton acceptor" evidence="9">
    <location>
        <position position="245"/>
    </location>
</feature>
<evidence type="ECO:0000256" key="3">
    <source>
        <dbReference type="ARBA" id="ARBA00022741"/>
    </source>
</evidence>
<dbReference type="HAMAP" id="MF_01987">
    <property type="entry name" value="Ribokinase"/>
    <property type="match status" value="1"/>
</dbReference>
<comment type="similarity">
    <text evidence="9">Belongs to the carbohydrate kinase PfkB family. Ribokinase subfamily.</text>
</comment>
<comment type="subunit">
    <text evidence="9">Homodimer.</text>
</comment>
<accession>A0A318MZY9</accession>
<evidence type="ECO:0000256" key="7">
    <source>
        <dbReference type="ARBA" id="ARBA00022958"/>
    </source>
</evidence>
<dbReference type="GO" id="GO:0046872">
    <property type="term" value="F:metal ion binding"/>
    <property type="evidence" value="ECO:0007669"/>
    <property type="project" value="UniProtKB-KW"/>
</dbReference>
<feature type="binding site" evidence="9">
    <location>
        <position position="239"/>
    </location>
    <ligand>
        <name>K(+)</name>
        <dbReference type="ChEBI" id="CHEBI:29103"/>
    </ligand>
</feature>
<evidence type="ECO:0000256" key="8">
    <source>
        <dbReference type="ARBA" id="ARBA00023277"/>
    </source>
</evidence>
<evidence type="ECO:0000256" key="2">
    <source>
        <dbReference type="ARBA" id="ARBA00022723"/>
    </source>
</evidence>
<dbReference type="Gene3D" id="3.40.1190.20">
    <property type="match status" value="1"/>
</dbReference>
<evidence type="ECO:0000256" key="1">
    <source>
        <dbReference type="ARBA" id="ARBA00022679"/>
    </source>
</evidence>
<dbReference type="AlphaFoldDB" id="A0A318MZY9"/>
<keyword evidence="7 9" id="KW-0630">Potassium</keyword>
<keyword evidence="5 9" id="KW-0067">ATP-binding</keyword>
<comment type="cofactor">
    <cofactor evidence="9">
        <name>Mg(2+)</name>
        <dbReference type="ChEBI" id="CHEBI:18420"/>
    </cofactor>
    <text evidence="9">Requires a divalent cation, most likely magnesium in vivo, as an electrophilic catalyst to aid phosphoryl group transfer. It is the chelate of the metal and the nucleotide that is the actual substrate.</text>
</comment>
<keyword evidence="8 9" id="KW-0119">Carbohydrate metabolism</keyword>
<dbReference type="PANTHER" id="PTHR10584:SF166">
    <property type="entry name" value="RIBOKINASE"/>
    <property type="match status" value="1"/>
</dbReference>
<dbReference type="GO" id="GO:0004747">
    <property type="term" value="F:ribokinase activity"/>
    <property type="evidence" value="ECO:0007669"/>
    <property type="project" value="UniProtKB-UniRule"/>
</dbReference>
<dbReference type="InterPro" id="IPR011877">
    <property type="entry name" value="Ribokinase"/>
</dbReference>
<feature type="binding site" evidence="9">
    <location>
        <position position="245"/>
    </location>
    <ligand>
        <name>substrate</name>
    </ligand>
</feature>
<evidence type="ECO:0000256" key="5">
    <source>
        <dbReference type="ARBA" id="ARBA00022840"/>
    </source>
</evidence>
<dbReference type="UniPathway" id="UPA00916">
    <property type="reaction ID" value="UER00889"/>
</dbReference>
<keyword evidence="2 9" id="KW-0479">Metal-binding</keyword>
<evidence type="ECO:0000259" key="10">
    <source>
        <dbReference type="Pfam" id="PF00294"/>
    </source>
</evidence>
<dbReference type="GO" id="GO:0005524">
    <property type="term" value="F:ATP binding"/>
    <property type="evidence" value="ECO:0007669"/>
    <property type="project" value="UniProtKB-UniRule"/>
</dbReference>
<sequence length="295" mass="32081">MNNILVIGSLNTDLETSVDHFPETGETLIGGPLQIHCGGKGNNQAIAAAKLGASVTILGAIGNDHFGQLLIKNLKKYHVNITPIKTCKQSPTATALIMHTNTDNTIIVTEGANESLSAQDILNAESLIKSHDIILLQQEIPLETQIEAIEIAYRLKKIIVVNPAPSRQLPADIIPKISYLLPNEHEIKAFRHNGSETYEDIILHSSTPIIMTWGRSGILFKNKEKQIQHIPAYTVPTVDTTGAGDTFCGAFCCFLHLGYEKAIEKALQASALSVTRTGAQNGMPTLKELTAFQFH</sequence>
<comment type="subcellular location">
    <subcellularLocation>
        <location evidence="9">Cytoplasm</location>
    </subcellularLocation>
</comment>
<feature type="binding site" evidence="9">
    <location>
        <begin position="212"/>
        <end position="217"/>
    </location>
    <ligand>
        <name>ATP</name>
        <dbReference type="ChEBI" id="CHEBI:30616"/>
    </ligand>
</feature>
<dbReference type="OrthoDB" id="9792663at2"/>
<evidence type="ECO:0000313" key="12">
    <source>
        <dbReference type="Proteomes" id="UP000247565"/>
    </source>
</evidence>
<dbReference type="CDD" id="cd01174">
    <property type="entry name" value="ribokinase"/>
    <property type="match status" value="1"/>
</dbReference>
<dbReference type="EMBL" id="QGLT01000007">
    <property type="protein sequence ID" value="PXY98792.1"/>
    <property type="molecule type" value="Genomic_DNA"/>
</dbReference>
<dbReference type="GO" id="GO:0019303">
    <property type="term" value="P:D-ribose catabolic process"/>
    <property type="evidence" value="ECO:0007669"/>
    <property type="project" value="UniProtKB-UniRule"/>
</dbReference>
<dbReference type="InterPro" id="IPR002139">
    <property type="entry name" value="Ribo/fructo_kinase"/>
</dbReference>
<feature type="binding site" evidence="9">
    <location>
        <position position="276"/>
    </location>
    <ligand>
        <name>K(+)</name>
        <dbReference type="ChEBI" id="CHEBI:29103"/>
    </ligand>
</feature>
<dbReference type="PANTHER" id="PTHR10584">
    <property type="entry name" value="SUGAR KINASE"/>
    <property type="match status" value="1"/>
</dbReference>
<name>A0A318MZY9_9PROT</name>
<feature type="binding site" evidence="9">
    <location>
        <position position="278"/>
    </location>
    <ligand>
        <name>K(+)</name>
        <dbReference type="ChEBI" id="CHEBI:29103"/>
    </ligand>
</feature>
<feature type="binding site" evidence="9">
    <location>
        <begin position="244"/>
        <end position="245"/>
    </location>
    <ligand>
        <name>ATP</name>
        <dbReference type="ChEBI" id="CHEBI:30616"/>
    </ligand>
</feature>
<organism evidence="11 12">
    <name type="scientific">Commensalibacter melissae</name>
    <dbReference type="NCBI Taxonomy" id="2070537"/>
    <lineage>
        <taxon>Bacteria</taxon>
        <taxon>Pseudomonadati</taxon>
        <taxon>Pseudomonadota</taxon>
        <taxon>Alphaproteobacteria</taxon>
        <taxon>Acetobacterales</taxon>
        <taxon>Acetobacteraceae</taxon>
    </lineage>
</organism>